<dbReference type="STRING" id="1518501.CQ10_03950"/>
<keyword evidence="3" id="KW-1185">Reference proteome</keyword>
<gene>
    <name evidence="2" type="ORF">CP49_02310</name>
</gene>
<dbReference type="NCBIfam" id="NF011990">
    <property type="entry name" value="PRK15446.2-6"/>
    <property type="match status" value="1"/>
</dbReference>
<proteinExistence type="predicted"/>
<dbReference type="PIRSF" id="PIRSF038971">
    <property type="entry name" value="PhnM"/>
    <property type="match status" value="1"/>
</dbReference>
<dbReference type="InterPro" id="IPR032466">
    <property type="entry name" value="Metal_Hydrolase"/>
</dbReference>
<feature type="domain" description="Amidohydrolase 3" evidence="1">
    <location>
        <begin position="89"/>
        <end position="376"/>
    </location>
</feature>
<evidence type="ECO:0000313" key="3">
    <source>
        <dbReference type="Proteomes" id="UP000051913"/>
    </source>
</evidence>
<dbReference type="InterPro" id="IPR013108">
    <property type="entry name" value="Amidohydro_3"/>
</dbReference>
<reference evidence="2 3" key="1">
    <citation type="submission" date="2014-03" db="EMBL/GenBank/DDBJ databases">
        <title>Bradyrhizobium valentinum sp. nov., isolated from effective nodules of Lupinus mariae-josephae, a lupine endemic of basic-lime soils in Eastern Spain.</title>
        <authorList>
            <person name="Duran D."/>
            <person name="Rey L."/>
            <person name="Navarro A."/>
            <person name="Busquets A."/>
            <person name="Imperial J."/>
            <person name="Ruiz-Argueso T."/>
        </authorList>
    </citation>
    <scope>NUCLEOTIDE SEQUENCE [LARGE SCALE GENOMIC DNA]</scope>
    <source>
        <strain evidence="2 3">LmjM3</strain>
    </source>
</reference>
<dbReference type="InterPro" id="IPR051781">
    <property type="entry name" value="Metallo-dep_Hydrolase"/>
</dbReference>
<dbReference type="GO" id="GO:0016810">
    <property type="term" value="F:hydrolase activity, acting on carbon-nitrogen (but not peptide) bonds"/>
    <property type="evidence" value="ECO:0007669"/>
    <property type="project" value="InterPro"/>
</dbReference>
<dbReference type="OrthoDB" id="9785413at2"/>
<dbReference type="GO" id="GO:0019700">
    <property type="term" value="P:organic phosphonate catabolic process"/>
    <property type="evidence" value="ECO:0007669"/>
    <property type="project" value="InterPro"/>
</dbReference>
<dbReference type="PANTHER" id="PTHR43135">
    <property type="entry name" value="ALPHA-D-RIBOSE 1-METHYLPHOSPHONATE 5-TRIPHOSPHATE DIPHOSPHATASE"/>
    <property type="match status" value="1"/>
</dbReference>
<accession>A0A0R3KUL1</accession>
<dbReference type="NCBIfam" id="TIGR02318">
    <property type="entry name" value="phosphono_phnM"/>
    <property type="match status" value="1"/>
</dbReference>
<dbReference type="SUPFAM" id="SSF51338">
    <property type="entry name" value="Composite domain of metallo-dependent hydrolases"/>
    <property type="match status" value="1"/>
</dbReference>
<dbReference type="SUPFAM" id="SSF51556">
    <property type="entry name" value="Metallo-dependent hydrolases"/>
    <property type="match status" value="1"/>
</dbReference>
<dbReference type="Gene3D" id="3.20.20.140">
    <property type="entry name" value="Metal-dependent hydrolases"/>
    <property type="match status" value="2"/>
</dbReference>
<dbReference type="EMBL" id="LLXX01000101">
    <property type="protein sequence ID" value="KRR06944.1"/>
    <property type="molecule type" value="Genomic_DNA"/>
</dbReference>
<dbReference type="InterPro" id="IPR011059">
    <property type="entry name" value="Metal-dep_hydrolase_composite"/>
</dbReference>
<sequence length="397" mass="43096">MTELFIEGGRALLGHEILETTLRIAGREIVAVGTDNSHSSPSIDADRLLVLPGIVDLHGDAFERQMMPRPGVDFPIDVALIDSDRQAIGNGITTVYHATTWSWEPGLRSADNARKLLEAIEQMRPQLAADTRFHLRHETYNLEAESEIIDWLAEGRVDLFAFNDHMDSTVASLAKPQKRSRMVERTGLTNEAFDRLVQNVVSRSHDVPASVARLAETARTANIRMLSHDDESPAMRQAFRAQGVAIAEFPVNEETAREAAEAGDFIVFGAPNVVRGGSHTGWTKASDMIAKGLCSVLASDYYYPAPLLAAFRLAADDVLPLAAAWQLISSAPARAAGLADRGLLAAGQRADIILVDDSVPLRPRIVAVIAAGRLVHLTEAHRLVRSFVAPRKAVAAA</sequence>
<organism evidence="2 3">
    <name type="scientific">Bradyrhizobium valentinum</name>
    <dbReference type="NCBI Taxonomy" id="1518501"/>
    <lineage>
        <taxon>Bacteria</taxon>
        <taxon>Pseudomonadati</taxon>
        <taxon>Pseudomonadota</taxon>
        <taxon>Alphaproteobacteria</taxon>
        <taxon>Hyphomicrobiales</taxon>
        <taxon>Nitrobacteraceae</taxon>
        <taxon>Bradyrhizobium</taxon>
    </lineage>
</organism>
<dbReference type="Gene3D" id="2.30.40.10">
    <property type="entry name" value="Urease, subunit C, domain 1"/>
    <property type="match status" value="1"/>
</dbReference>
<dbReference type="NCBIfam" id="NF011985">
    <property type="entry name" value="PRK15446.2-1"/>
    <property type="match status" value="1"/>
</dbReference>
<dbReference type="AlphaFoldDB" id="A0A0R3KUL1"/>
<dbReference type="RefSeq" id="WP_057851137.1">
    <property type="nucleotide sequence ID" value="NZ_LLXX01000101.1"/>
</dbReference>
<evidence type="ECO:0000259" key="1">
    <source>
        <dbReference type="Pfam" id="PF07969"/>
    </source>
</evidence>
<dbReference type="Pfam" id="PF07969">
    <property type="entry name" value="Amidohydro_3"/>
    <property type="match status" value="1"/>
</dbReference>
<dbReference type="NCBIfam" id="NF011984">
    <property type="entry name" value="PRK15446.1-5"/>
    <property type="match status" value="1"/>
</dbReference>
<evidence type="ECO:0000313" key="2">
    <source>
        <dbReference type="EMBL" id="KRR06944.1"/>
    </source>
</evidence>
<protein>
    <submittedName>
        <fullName evidence="2">Phosphonate metabolism protein PhnM</fullName>
    </submittedName>
</protein>
<comment type="caution">
    <text evidence="2">The sequence shown here is derived from an EMBL/GenBank/DDBJ whole genome shotgun (WGS) entry which is preliminary data.</text>
</comment>
<dbReference type="NCBIfam" id="NF011987">
    <property type="entry name" value="PRK15446.2-3"/>
    <property type="match status" value="1"/>
</dbReference>
<dbReference type="InterPro" id="IPR012696">
    <property type="entry name" value="PhnM"/>
</dbReference>
<name>A0A0R3KUL1_9BRAD</name>
<dbReference type="PANTHER" id="PTHR43135:SF3">
    <property type="entry name" value="ALPHA-D-RIBOSE 1-METHYLPHOSPHONATE 5-TRIPHOSPHATE DIPHOSPHATASE"/>
    <property type="match status" value="1"/>
</dbReference>
<dbReference type="Proteomes" id="UP000051913">
    <property type="component" value="Unassembled WGS sequence"/>
</dbReference>